<keyword evidence="6" id="KW-0653">Protein transport</keyword>
<keyword evidence="2" id="KW-1003">Cell membrane</keyword>
<evidence type="ECO:0000256" key="7">
    <source>
        <dbReference type="SAM" id="Phobius"/>
    </source>
</evidence>
<feature type="transmembrane region" description="Helical" evidence="7">
    <location>
        <begin position="38"/>
        <end position="58"/>
    </location>
</feature>
<comment type="similarity">
    <text evidence="6">Belongs to the exbB/tolQ family.</text>
</comment>
<feature type="transmembrane region" description="Helical" evidence="7">
    <location>
        <begin position="148"/>
        <end position="177"/>
    </location>
</feature>
<evidence type="ECO:0000256" key="3">
    <source>
        <dbReference type="ARBA" id="ARBA00022692"/>
    </source>
</evidence>
<evidence type="ECO:0000256" key="1">
    <source>
        <dbReference type="ARBA" id="ARBA00004651"/>
    </source>
</evidence>
<feature type="transmembrane region" description="Helical" evidence="7">
    <location>
        <begin position="7"/>
        <end position="26"/>
    </location>
</feature>
<comment type="subcellular location">
    <subcellularLocation>
        <location evidence="1">Cell membrane</location>
        <topology evidence="1">Multi-pass membrane protein</topology>
    </subcellularLocation>
    <subcellularLocation>
        <location evidence="6">Membrane</location>
        <topology evidence="6">Multi-pass membrane protein</topology>
    </subcellularLocation>
</comment>
<dbReference type="EMBL" id="BJYZ01000017">
    <property type="protein sequence ID" value="GEO39528.1"/>
    <property type="molecule type" value="Genomic_DNA"/>
</dbReference>
<evidence type="ECO:0000259" key="8">
    <source>
        <dbReference type="Pfam" id="PF01618"/>
    </source>
</evidence>
<dbReference type="Proteomes" id="UP000321523">
    <property type="component" value="Unassembled WGS sequence"/>
</dbReference>
<accession>A0A512DSR5</accession>
<proteinExistence type="inferred from homology"/>
<dbReference type="RefSeq" id="WP_244619570.1">
    <property type="nucleotide sequence ID" value="NZ_BJYZ01000017.1"/>
</dbReference>
<evidence type="ECO:0000256" key="4">
    <source>
        <dbReference type="ARBA" id="ARBA00022989"/>
    </source>
</evidence>
<evidence type="ECO:0000256" key="6">
    <source>
        <dbReference type="RuleBase" id="RU004057"/>
    </source>
</evidence>
<keyword evidence="3 7" id="KW-0812">Transmembrane</keyword>
<protein>
    <recommendedName>
        <fullName evidence="8">MotA/TolQ/ExbB proton channel domain-containing protein</fullName>
    </recommendedName>
</protein>
<organism evidence="9 10">
    <name type="scientific">Skermanella aerolata</name>
    <dbReference type="NCBI Taxonomy" id="393310"/>
    <lineage>
        <taxon>Bacteria</taxon>
        <taxon>Pseudomonadati</taxon>
        <taxon>Pseudomonadota</taxon>
        <taxon>Alphaproteobacteria</taxon>
        <taxon>Rhodospirillales</taxon>
        <taxon>Azospirillaceae</taxon>
        <taxon>Skermanella</taxon>
    </lineage>
</organism>
<name>A0A512DSR5_9PROT</name>
<feature type="transmembrane region" description="Helical" evidence="7">
    <location>
        <begin position="114"/>
        <end position="136"/>
    </location>
</feature>
<keyword evidence="10" id="KW-1185">Reference proteome</keyword>
<dbReference type="GO" id="GO:0015031">
    <property type="term" value="P:protein transport"/>
    <property type="evidence" value="ECO:0007669"/>
    <property type="project" value="UniProtKB-KW"/>
</dbReference>
<keyword evidence="4 7" id="KW-1133">Transmembrane helix</keyword>
<evidence type="ECO:0000313" key="9">
    <source>
        <dbReference type="EMBL" id="GEO39528.1"/>
    </source>
</evidence>
<dbReference type="AlphaFoldDB" id="A0A512DSR5"/>
<evidence type="ECO:0000313" key="10">
    <source>
        <dbReference type="Proteomes" id="UP000321523"/>
    </source>
</evidence>
<evidence type="ECO:0000256" key="5">
    <source>
        <dbReference type="ARBA" id="ARBA00023136"/>
    </source>
</evidence>
<reference evidence="9 10" key="1">
    <citation type="submission" date="2019-07" db="EMBL/GenBank/DDBJ databases">
        <title>Whole genome shotgun sequence of Skermanella aerolata NBRC 106429.</title>
        <authorList>
            <person name="Hosoyama A."/>
            <person name="Uohara A."/>
            <person name="Ohji S."/>
            <person name="Ichikawa N."/>
        </authorList>
    </citation>
    <scope>NUCLEOTIDE SEQUENCE [LARGE SCALE GENOMIC DNA]</scope>
    <source>
        <strain evidence="9 10">NBRC 106429</strain>
    </source>
</reference>
<dbReference type="Pfam" id="PF01618">
    <property type="entry name" value="MotA_ExbB"/>
    <property type="match status" value="1"/>
</dbReference>
<dbReference type="GO" id="GO:0005886">
    <property type="term" value="C:plasma membrane"/>
    <property type="evidence" value="ECO:0007669"/>
    <property type="project" value="UniProtKB-SubCell"/>
</dbReference>
<evidence type="ECO:0000256" key="2">
    <source>
        <dbReference type="ARBA" id="ARBA00022475"/>
    </source>
</evidence>
<keyword evidence="6" id="KW-0813">Transport</keyword>
<dbReference type="InterPro" id="IPR002898">
    <property type="entry name" value="MotA_ExbB_proton_chnl"/>
</dbReference>
<comment type="caution">
    <text evidence="9">The sequence shown here is derived from an EMBL/GenBank/DDBJ whole genome shotgun (WGS) entry which is preliminary data.</text>
</comment>
<keyword evidence="5 7" id="KW-0472">Membrane</keyword>
<gene>
    <name evidence="9" type="ORF">SAE02_36760</name>
</gene>
<sequence length="201" mass="21233">MHHWLLWSRFVALNMVGVAGLFLVWVNGWVNRILVADSSGISVLIFAIFLVGLIASGWRINKVTQELDNLRNGKGSLEEGGRLSAYRRALETGGSSATRALELRLFSRIAFIRHLANVLVLLGLVGTVVGFIVALANVNAQSAGDVNAIGGIVGSLIEGMGIALYTTLVGSVLNLWLAANYQLLATGTANLAAALIDAGHA</sequence>
<feature type="domain" description="MotA/TolQ/ExbB proton channel" evidence="8">
    <location>
        <begin position="79"/>
        <end position="190"/>
    </location>
</feature>